<evidence type="ECO:0000256" key="1">
    <source>
        <dbReference type="SAM" id="MobiDB-lite"/>
    </source>
</evidence>
<evidence type="ECO:0000256" key="2">
    <source>
        <dbReference type="SAM" id="Phobius"/>
    </source>
</evidence>
<dbReference type="EMBL" id="PNEN01001704">
    <property type="protein sequence ID" value="PPJ52358.1"/>
    <property type="molecule type" value="Genomic_DNA"/>
</dbReference>
<dbReference type="Proteomes" id="UP000237631">
    <property type="component" value="Unassembled WGS sequence"/>
</dbReference>
<keyword evidence="2" id="KW-1133">Transmembrane helix</keyword>
<name>A0A2S6BY11_9PEZI</name>
<keyword evidence="2" id="KW-0472">Membrane</keyword>
<accession>A0A2S6BY11</accession>
<dbReference type="AlphaFoldDB" id="A0A2S6BY11"/>
<organism evidence="3 4">
    <name type="scientific">Cercospora berteroae</name>
    <dbReference type="NCBI Taxonomy" id="357750"/>
    <lineage>
        <taxon>Eukaryota</taxon>
        <taxon>Fungi</taxon>
        <taxon>Dikarya</taxon>
        <taxon>Ascomycota</taxon>
        <taxon>Pezizomycotina</taxon>
        <taxon>Dothideomycetes</taxon>
        <taxon>Dothideomycetidae</taxon>
        <taxon>Mycosphaerellales</taxon>
        <taxon>Mycosphaerellaceae</taxon>
        <taxon>Cercospora</taxon>
    </lineage>
</organism>
<dbReference type="OrthoDB" id="3637482at2759"/>
<protein>
    <submittedName>
        <fullName evidence="3">Uncharacterized protein</fullName>
    </submittedName>
</protein>
<keyword evidence="2" id="KW-0812">Transmembrane</keyword>
<sequence>MDLENYEIVFLVVMLSMFAFSLWFLLTTPFDNPHVAARDHDIFEQVASKVHPNHLMYSPGTIAYRRRTRTALAEAMNEEIGRADEAPMDTSEDNASTKDEEEIEKSPYTTPEERALGIL</sequence>
<feature type="transmembrane region" description="Helical" evidence="2">
    <location>
        <begin position="6"/>
        <end position="26"/>
    </location>
</feature>
<gene>
    <name evidence="3" type="ORF">CBER1_09834</name>
</gene>
<comment type="caution">
    <text evidence="3">The sequence shown here is derived from an EMBL/GenBank/DDBJ whole genome shotgun (WGS) entry which is preliminary data.</text>
</comment>
<proteinExistence type="predicted"/>
<feature type="region of interest" description="Disordered" evidence="1">
    <location>
        <begin position="78"/>
        <end position="119"/>
    </location>
</feature>
<keyword evidence="4" id="KW-1185">Reference proteome</keyword>
<evidence type="ECO:0000313" key="3">
    <source>
        <dbReference type="EMBL" id="PPJ52358.1"/>
    </source>
</evidence>
<evidence type="ECO:0000313" key="4">
    <source>
        <dbReference type="Proteomes" id="UP000237631"/>
    </source>
</evidence>
<reference evidence="4" key="1">
    <citation type="journal article" date="2017" name="bioRxiv">
        <title>Conservation of a gene cluster reveals novel cercosporin biosynthetic mechanisms and extends production to the genus Colletotrichum.</title>
        <authorList>
            <person name="de Jonge R."/>
            <person name="Ebert M.K."/>
            <person name="Huitt-Roehl C.R."/>
            <person name="Pal P."/>
            <person name="Suttle J.C."/>
            <person name="Spanner R.E."/>
            <person name="Neubauer J.D."/>
            <person name="Jurick W.M.II."/>
            <person name="Stott K.A."/>
            <person name="Secor G.A."/>
            <person name="Thomma B.P.H.J."/>
            <person name="Van de Peer Y."/>
            <person name="Townsend C.A."/>
            <person name="Bolton M.D."/>
        </authorList>
    </citation>
    <scope>NUCLEOTIDE SEQUENCE [LARGE SCALE GENOMIC DNA]</scope>
    <source>
        <strain evidence="4">CBS538.71</strain>
    </source>
</reference>